<keyword evidence="2" id="KW-1185">Reference proteome</keyword>
<dbReference type="Proteomes" id="UP000475862">
    <property type="component" value="Unassembled WGS sequence"/>
</dbReference>
<sequence length="315" mass="35551">MLTALIEFCRMAEILNFPGPCPYPLVSNFFEYNHLNKMLSSSSFPNVSRDGIPSILIWFILSLRFWSVDNCGYRSANISNIFGWHESNRNESVLDNVLHSGSCEIVLPRLEALVKGLCDLDSTIGETLVKSELSIRPFDCVNFSEFSHVSVQFSHTLDCLAFSLLSAANLYTESRSTGCDSARQDKPLQSMNILTIIEPRLTVSLGTRALIIEGFATISRATLNFIKINAKNINRKYPQITLIINLTLERLIRTSKIFTIDSSEALSSCKISSVLCKISAARLRFKNKTIPYKKKFSEYLRKCSIKPESQNLKEH</sequence>
<accession>A0A6G0U6W4</accession>
<evidence type="ECO:0000313" key="1">
    <source>
        <dbReference type="EMBL" id="KAE9544861.1"/>
    </source>
</evidence>
<gene>
    <name evidence="1" type="ORF">AGLY_000404</name>
</gene>
<dbReference type="AlphaFoldDB" id="A0A6G0U6W4"/>
<name>A0A6G0U6W4_APHGL</name>
<protein>
    <submittedName>
        <fullName evidence="1">Uncharacterized protein</fullName>
    </submittedName>
</protein>
<comment type="caution">
    <text evidence="1">The sequence shown here is derived from an EMBL/GenBank/DDBJ whole genome shotgun (WGS) entry which is preliminary data.</text>
</comment>
<dbReference type="EMBL" id="VYZN01000001">
    <property type="protein sequence ID" value="KAE9544861.1"/>
    <property type="molecule type" value="Genomic_DNA"/>
</dbReference>
<proteinExistence type="predicted"/>
<organism evidence="1 2">
    <name type="scientific">Aphis glycines</name>
    <name type="common">Soybean aphid</name>
    <dbReference type="NCBI Taxonomy" id="307491"/>
    <lineage>
        <taxon>Eukaryota</taxon>
        <taxon>Metazoa</taxon>
        <taxon>Ecdysozoa</taxon>
        <taxon>Arthropoda</taxon>
        <taxon>Hexapoda</taxon>
        <taxon>Insecta</taxon>
        <taxon>Pterygota</taxon>
        <taxon>Neoptera</taxon>
        <taxon>Paraneoptera</taxon>
        <taxon>Hemiptera</taxon>
        <taxon>Sternorrhyncha</taxon>
        <taxon>Aphidomorpha</taxon>
        <taxon>Aphidoidea</taxon>
        <taxon>Aphididae</taxon>
        <taxon>Aphidini</taxon>
        <taxon>Aphis</taxon>
        <taxon>Aphis</taxon>
    </lineage>
</organism>
<evidence type="ECO:0000313" key="2">
    <source>
        <dbReference type="Proteomes" id="UP000475862"/>
    </source>
</evidence>
<reference evidence="1 2" key="1">
    <citation type="submission" date="2019-08" db="EMBL/GenBank/DDBJ databases">
        <title>The genome of the soybean aphid Biotype 1, its phylome, world population structure and adaptation to the North American continent.</title>
        <authorList>
            <person name="Giordano R."/>
            <person name="Donthu R.K."/>
            <person name="Hernandez A.G."/>
            <person name="Wright C.L."/>
            <person name="Zimin A.V."/>
        </authorList>
    </citation>
    <scope>NUCLEOTIDE SEQUENCE [LARGE SCALE GENOMIC DNA]</scope>
    <source>
        <tissue evidence="1">Whole aphids</tissue>
    </source>
</reference>